<protein>
    <submittedName>
        <fullName evidence="2">Uncharacterized protein</fullName>
    </submittedName>
</protein>
<proteinExistence type="predicted"/>
<gene>
    <name evidence="2" type="ORF">DBV05_g11037</name>
</gene>
<keyword evidence="3" id="KW-1185">Reference proteome</keyword>
<dbReference type="Proteomes" id="UP000325902">
    <property type="component" value="Unassembled WGS sequence"/>
</dbReference>
<dbReference type="AlphaFoldDB" id="A0A5N5CY39"/>
<evidence type="ECO:0000313" key="2">
    <source>
        <dbReference type="EMBL" id="KAB2570285.1"/>
    </source>
</evidence>
<accession>A0A5N5CY39</accession>
<reference evidence="2 3" key="1">
    <citation type="journal article" date="2019" name="Sci. Rep.">
        <title>A multi-omics analysis of the grapevine pathogen Lasiodiplodia theobromae reveals that temperature affects the expression of virulence- and pathogenicity-related genes.</title>
        <authorList>
            <person name="Felix C."/>
            <person name="Meneses R."/>
            <person name="Goncalves M.F.M."/>
            <person name="Tilleman L."/>
            <person name="Duarte A.S."/>
            <person name="Jorrin-Novo J.V."/>
            <person name="Van de Peer Y."/>
            <person name="Deforce D."/>
            <person name="Van Nieuwerburgh F."/>
            <person name="Esteves A.C."/>
            <person name="Alves A."/>
        </authorList>
    </citation>
    <scope>NUCLEOTIDE SEQUENCE [LARGE SCALE GENOMIC DNA]</scope>
    <source>
        <strain evidence="2 3">LA-SOL3</strain>
    </source>
</reference>
<feature type="region of interest" description="Disordered" evidence="1">
    <location>
        <begin position="147"/>
        <end position="180"/>
    </location>
</feature>
<name>A0A5N5CY39_9PEZI</name>
<sequence length="180" mass="19601">MITLSTAEQNTAAIHDFQRKNEIAMAEIIQQLGGLDITMQNLQALSDESSEVLERAVKDQEAALKEQLRLCEENRAAADSQTRNKQEYGNTMLGDNVRYAQFLDLNKAKGSFEQRYGDTVVGNGTWGAQGAMDGAIVDRMLNGPAAISQPESFRGPGRRIGGNVVSLNDVQSGPTPETKK</sequence>
<feature type="compositionally biased region" description="Polar residues" evidence="1">
    <location>
        <begin position="165"/>
        <end position="180"/>
    </location>
</feature>
<evidence type="ECO:0000256" key="1">
    <source>
        <dbReference type="SAM" id="MobiDB-lite"/>
    </source>
</evidence>
<dbReference type="EMBL" id="VCHE01000143">
    <property type="protein sequence ID" value="KAB2570285.1"/>
    <property type="molecule type" value="Genomic_DNA"/>
</dbReference>
<comment type="caution">
    <text evidence="2">The sequence shown here is derived from an EMBL/GenBank/DDBJ whole genome shotgun (WGS) entry which is preliminary data.</text>
</comment>
<organism evidence="2 3">
    <name type="scientific">Lasiodiplodia theobromae</name>
    <dbReference type="NCBI Taxonomy" id="45133"/>
    <lineage>
        <taxon>Eukaryota</taxon>
        <taxon>Fungi</taxon>
        <taxon>Dikarya</taxon>
        <taxon>Ascomycota</taxon>
        <taxon>Pezizomycotina</taxon>
        <taxon>Dothideomycetes</taxon>
        <taxon>Dothideomycetes incertae sedis</taxon>
        <taxon>Botryosphaeriales</taxon>
        <taxon>Botryosphaeriaceae</taxon>
        <taxon>Lasiodiplodia</taxon>
    </lineage>
</organism>
<evidence type="ECO:0000313" key="3">
    <source>
        <dbReference type="Proteomes" id="UP000325902"/>
    </source>
</evidence>